<dbReference type="EMBL" id="BART01034632">
    <property type="protein sequence ID" value="GAH06454.1"/>
    <property type="molecule type" value="Genomic_DNA"/>
</dbReference>
<protein>
    <submittedName>
        <fullName evidence="1">Uncharacterized protein</fullName>
    </submittedName>
</protein>
<feature type="non-terminal residue" evidence="1">
    <location>
        <position position="34"/>
    </location>
</feature>
<accession>X1DNB7</accession>
<gene>
    <name evidence="1" type="ORF">S01H4_59127</name>
</gene>
<dbReference type="AlphaFoldDB" id="X1DNB7"/>
<name>X1DNB7_9ZZZZ</name>
<proteinExistence type="predicted"/>
<organism evidence="1">
    <name type="scientific">marine sediment metagenome</name>
    <dbReference type="NCBI Taxonomy" id="412755"/>
    <lineage>
        <taxon>unclassified sequences</taxon>
        <taxon>metagenomes</taxon>
        <taxon>ecological metagenomes</taxon>
    </lineage>
</organism>
<evidence type="ECO:0000313" key="1">
    <source>
        <dbReference type="EMBL" id="GAH06454.1"/>
    </source>
</evidence>
<comment type="caution">
    <text evidence="1">The sequence shown here is derived from an EMBL/GenBank/DDBJ whole genome shotgun (WGS) entry which is preliminary data.</text>
</comment>
<sequence>MSDLWIETAIANNNERKALTMNNEKEEIAELAHD</sequence>
<reference evidence="1" key="1">
    <citation type="journal article" date="2014" name="Front. Microbiol.">
        <title>High frequency of phylogenetically diverse reductive dehalogenase-homologous genes in deep subseafloor sedimentary metagenomes.</title>
        <authorList>
            <person name="Kawai M."/>
            <person name="Futagami T."/>
            <person name="Toyoda A."/>
            <person name="Takaki Y."/>
            <person name="Nishi S."/>
            <person name="Hori S."/>
            <person name="Arai W."/>
            <person name="Tsubouchi T."/>
            <person name="Morono Y."/>
            <person name="Uchiyama I."/>
            <person name="Ito T."/>
            <person name="Fujiyama A."/>
            <person name="Inagaki F."/>
            <person name="Takami H."/>
        </authorList>
    </citation>
    <scope>NUCLEOTIDE SEQUENCE</scope>
    <source>
        <strain evidence="1">Expedition CK06-06</strain>
    </source>
</reference>